<protein>
    <submittedName>
        <fullName evidence="5">Fic family protein</fullName>
    </submittedName>
</protein>
<dbReference type="Gene3D" id="1.10.3290.10">
    <property type="entry name" value="Fido-like domain"/>
    <property type="match status" value="1"/>
</dbReference>
<evidence type="ECO:0000256" key="2">
    <source>
        <dbReference type="PIRSR" id="PIRSR640198-2"/>
    </source>
</evidence>
<dbReference type="PROSITE" id="PS51459">
    <property type="entry name" value="FIDO"/>
    <property type="match status" value="1"/>
</dbReference>
<feature type="site" description="Important for autoinhibition of adenylyltransferase activity" evidence="3">
    <location>
        <position position="40"/>
    </location>
</feature>
<feature type="domain" description="Fido" evidence="4">
    <location>
        <begin position="96"/>
        <end position="249"/>
    </location>
</feature>
<dbReference type="KEGG" id="sgrg:L0C25_07855"/>
<evidence type="ECO:0000313" key="5">
    <source>
        <dbReference type="EMBL" id="UYM06979.1"/>
    </source>
</evidence>
<dbReference type="InterPro" id="IPR036597">
    <property type="entry name" value="Fido-like_dom_sf"/>
</dbReference>
<evidence type="ECO:0000256" key="3">
    <source>
        <dbReference type="PIRSR" id="PIRSR640198-3"/>
    </source>
</evidence>
<dbReference type="AlphaFoldDB" id="A0AA46TL82"/>
<evidence type="ECO:0000256" key="1">
    <source>
        <dbReference type="PIRSR" id="PIRSR640198-1"/>
    </source>
</evidence>
<accession>A0AA46TL82</accession>
<dbReference type="Pfam" id="PF02661">
    <property type="entry name" value="Fic"/>
    <property type="match status" value="1"/>
</dbReference>
<dbReference type="RefSeq" id="WP_271635916.1">
    <property type="nucleotide sequence ID" value="NZ_CP094970.1"/>
</dbReference>
<dbReference type="SUPFAM" id="SSF140931">
    <property type="entry name" value="Fic-like"/>
    <property type="match status" value="1"/>
</dbReference>
<sequence length="323" mass="35914">MEAAIAELNERLGGLPAPKEAEFVWSDIWHLEAHHSTALEGNTLVLREVELLLEKGRAVGAKPLKDYMEVQGYGAAARWVYGQAIEPGDWHNGELVNLYEVRQVHARAMAPVWEVAPHPEATEREGPGAFREHDIHPFAAGMQPPDWPLVPALTENWVTSVNARAGRLRDRVGDTPWPEQLADLHNAFEKVHPFIDGNGRTGRLLLNLVLVRLGYPPVIVLKGQRPQYLAAMRRADEGDYGPLGEILARAMYDNLNRFIVPSLAGPARLVPLAALVDSDFTLVALRQAAQRGRLDAVQGSDGTWRSSRRAVQDYKLHKGERRA</sequence>
<keyword evidence="2" id="KW-0547">Nucleotide-binding</keyword>
<dbReference type="PANTHER" id="PTHR13504">
    <property type="entry name" value="FIDO DOMAIN-CONTAINING PROTEIN DDB_G0283145"/>
    <property type="match status" value="1"/>
</dbReference>
<evidence type="ECO:0000313" key="6">
    <source>
        <dbReference type="Proteomes" id="UP001164390"/>
    </source>
</evidence>
<feature type="binding site" evidence="2">
    <location>
        <begin position="196"/>
        <end position="203"/>
    </location>
    <ligand>
        <name>ATP</name>
        <dbReference type="ChEBI" id="CHEBI:30616"/>
    </ligand>
</feature>
<dbReference type="GO" id="GO:0005524">
    <property type="term" value="F:ATP binding"/>
    <property type="evidence" value="ECO:0007669"/>
    <property type="project" value="UniProtKB-KW"/>
</dbReference>
<keyword evidence="2" id="KW-0067">ATP-binding</keyword>
<dbReference type="InterPro" id="IPR003812">
    <property type="entry name" value="Fido"/>
</dbReference>
<gene>
    <name evidence="5" type="ORF">L0C25_07855</name>
</gene>
<dbReference type="Proteomes" id="UP001164390">
    <property type="component" value="Chromosome"/>
</dbReference>
<dbReference type="PANTHER" id="PTHR13504:SF38">
    <property type="entry name" value="FIDO DOMAIN-CONTAINING PROTEIN"/>
    <property type="match status" value="1"/>
</dbReference>
<feature type="active site" evidence="1">
    <location>
        <position position="192"/>
    </location>
</feature>
<keyword evidence="6" id="KW-1185">Reference proteome</keyword>
<dbReference type="InterPro" id="IPR040198">
    <property type="entry name" value="Fido_containing"/>
</dbReference>
<dbReference type="EMBL" id="CP094970">
    <property type="protein sequence ID" value="UYM06979.1"/>
    <property type="molecule type" value="Genomic_DNA"/>
</dbReference>
<reference evidence="5" key="1">
    <citation type="submission" date="2022-01" db="EMBL/GenBank/DDBJ databases">
        <title>Nocardioidaceae gen. sp. A5X3R13.</title>
        <authorList>
            <person name="Lopez Marin M.A."/>
            <person name="Uhlik O."/>
        </authorList>
    </citation>
    <scope>NUCLEOTIDE SEQUENCE</scope>
    <source>
        <strain evidence="5">A5X3R13</strain>
    </source>
</reference>
<proteinExistence type="predicted"/>
<name>A0AA46TL82_9ACTN</name>
<evidence type="ECO:0000259" key="4">
    <source>
        <dbReference type="PROSITE" id="PS51459"/>
    </source>
</evidence>
<organism evidence="5 6">
    <name type="scientific">Solicola gregarius</name>
    <dbReference type="NCBI Taxonomy" id="2908642"/>
    <lineage>
        <taxon>Bacteria</taxon>
        <taxon>Bacillati</taxon>
        <taxon>Actinomycetota</taxon>
        <taxon>Actinomycetes</taxon>
        <taxon>Propionibacteriales</taxon>
        <taxon>Nocardioidaceae</taxon>
        <taxon>Solicola</taxon>
    </lineage>
</organism>